<dbReference type="Gramene" id="TKW00834">
    <property type="protein sequence ID" value="TKW00834"/>
    <property type="gene ID" value="SEVIR_8G138350v2"/>
</dbReference>
<evidence type="ECO:0000313" key="1">
    <source>
        <dbReference type="EMBL" id="TKW00834.1"/>
    </source>
</evidence>
<dbReference type="EMBL" id="CM016559">
    <property type="protein sequence ID" value="TKW00834.1"/>
    <property type="molecule type" value="Genomic_DNA"/>
</dbReference>
<organism evidence="1 2">
    <name type="scientific">Setaria viridis</name>
    <name type="common">Green bristlegrass</name>
    <name type="synonym">Setaria italica subsp. viridis</name>
    <dbReference type="NCBI Taxonomy" id="4556"/>
    <lineage>
        <taxon>Eukaryota</taxon>
        <taxon>Viridiplantae</taxon>
        <taxon>Streptophyta</taxon>
        <taxon>Embryophyta</taxon>
        <taxon>Tracheophyta</taxon>
        <taxon>Spermatophyta</taxon>
        <taxon>Magnoliopsida</taxon>
        <taxon>Liliopsida</taxon>
        <taxon>Poales</taxon>
        <taxon>Poaceae</taxon>
        <taxon>PACMAD clade</taxon>
        <taxon>Panicoideae</taxon>
        <taxon>Panicodae</taxon>
        <taxon>Paniceae</taxon>
        <taxon>Cenchrinae</taxon>
        <taxon>Setaria</taxon>
    </lineage>
</organism>
<accession>A0A4U6TI66</accession>
<gene>
    <name evidence="1" type="ORF">SEVIR_8G138350v2</name>
</gene>
<dbReference type="Proteomes" id="UP000298652">
    <property type="component" value="Chromosome 8"/>
</dbReference>
<reference evidence="1" key="1">
    <citation type="submission" date="2019-03" db="EMBL/GenBank/DDBJ databases">
        <title>WGS assembly of Setaria viridis.</title>
        <authorList>
            <person name="Huang P."/>
            <person name="Jenkins J."/>
            <person name="Grimwood J."/>
            <person name="Barry K."/>
            <person name="Healey A."/>
            <person name="Mamidi S."/>
            <person name="Sreedasyam A."/>
            <person name="Shu S."/>
            <person name="Feldman M."/>
            <person name="Wu J."/>
            <person name="Yu Y."/>
            <person name="Chen C."/>
            <person name="Johnson J."/>
            <person name="Rokhsar D."/>
            <person name="Baxter I."/>
            <person name="Schmutz J."/>
            <person name="Brutnell T."/>
            <person name="Kellogg E."/>
        </authorList>
    </citation>
    <scope>NUCLEOTIDE SEQUENCE [LARGE SCALE GENOMIC DNA]</scope>
</reference>
<evidence type="ECO:0000313" key="2">
    <source>
        <dbReference type="Proteomes" id="UP000298652"/>
    </source>
</evidence>
<dbReference type="AlphaFoldDB" id="A0A4U6TI66"/>
<keyword evidence="2" id="KW-1185">Reference proteome</keyword>
<protein>
    <submittedName>
        <fullName evidence="1">Uncharacterized protein</fullName>
    </submittedName>
</protein>
<proteinExistence type="predicted"/>
<sequence>MALYNLLTFFSLSCLRLSRVEHLLQVSVGH</sequence>
<name>A0A4U6TI66_SETVI</name>